<reference evidence="1 2" key="1">
    <citation type="submission" date="2020-02" db="EMBL/GenBank/DDBJ databases">
        <title>Bacillus aquiflavi sp. nov., isolated from yellow water of strong flavor Chinese baijiu in Yibin region of China.</title>
        <authorList>
            <person name="Xie J."/>
        </authorList>
    </citation>
    <scope>NUCLEOTIDE SEQUENCE [LARGE SCALE GENOMIC DNA]</scope>
    <source>
        <strain evidence="1 2">SA4</strain>
    </source>
</reference>
<evidence type="ECO:0000313" key="1">
    <source>
        <dbReference type="EMBL" id="NEY73822.1"/>
    </source>
</evidence>
<dbReference type="RefSeq" id="WP_163181679.1">
    <property type="nucleotide sequence ID" value="NZ_JAAIWM010000009.1"/>
</dbReference>
<accession>A0A6M0QBU9</accession>
<keyword evidence="2" id="KW-1185">Reference proteome</keyword>
<comment type="caution">
    <text evidence="1">The sequence shown here is derived from an EMBL/GenBank/DDBJ whole genome shotgun (WGS) entry which is preliminary data.</text>
</comment>
<dbReference type="Proteomes" id="UP000481043">
    <property type="component" value="Unassembled WGS sequence"/>
</dbReference>
<name>A0A6M0QBU9_9BACI</name>
<organism evidence="1 2">
    <name type="scientific">Bacillus mesophilus</name>
    <dbReference type="NCBI Taxonomy" id="1808955"/>
    <lineage>
        <taxon>Bacteria</taxon>
        <taxon>Bacillati</taxon>
        <taxon>Bacillota</taxon>
        <taxon>Bacilli</taxon>
        <taxon>Bacillales</taxon>
        <taxon>Bacillaceae</taxon>
        <taxon>Bacillus</taxon>
    </lineage>
</organism>
<dbReference type="EMBL" id="JAAIWM010000009">
    <property type="protein sequence ID" value="NEY73822.1"/>
    <property type="molecule type" value="Genomic_DNA"/>
</dbReference>
<evidence type="ECO:0000313" key="2">
    <source>
        <dbReference type="Proteomes" id="UP000481043"/>
    </source>
</evidence>
<protein>
    <submittedName>
        <fullName evidence="1">Uncharacterized protein</fullName>
    </submittedName>
</protein>
<sequence>MRFYAIDEQLEEKVGLFIVPIIGKVTWKTEHKESNKVTSWVLRRPLGTFSPVYKFVIFHVDIYVH</sequence>
<dbReference type="AlphaFoldDB" id="A0A6M0QBU9"/>
<proteinExistence type="predicted"/>
<gene>
    <name evidence="1" type="ORF">G4D63_19075</name>
</gene>